<keyword evidence="7" id="KW-0479">Metal-binding</keyword>
<feature type="binding site" evidence="7">
    <location>
        <position position="107"/>
    </location>
    <ligand>
        <name>Zn(2+)</name>
        <dbReference type="ChEBI" id="CHEBI:29105"/>
    </ligand>
</feature>
<dbReference type="SUPFAM" id="SSF46785">
    <property type="entry name" value="Winged helix' DNA-binding domain"/>
    <property type="match status" value="1"/>
</dbReference>
<dbReference type="InterPro" id="IPR036390">
    <property type="entry name" value="WH_DNA-bd_sf"/>
</dbReference>
<dbReference type="Proteomes" id="UP000006178">
    <property type="component" value="Chromosome"/>
</dbReference>
<gene>
    <name evidence="8" type="ordered locus">Tsac_2367</name>
</gene>
<dbReference type="Gene3D" id="1.10.10.10">
    <property type="entry name" value="Winged helix-like DNA-binding domain superfamily/Winged helix DNA-binding domain"/>
    <property type="match status" value="1"/>
</dbReference>
<dbReference type="InterPro" id="IPR036388">
    <property type="entry name" value="WH-like_DNA-bd_sf"/>
</dbReference>
<keyword evidence="5" id="KW-0238">DNA-binding</keyword>
<evidence type="ECO:0000256" key="2">
    <source>
        <dbReference type="ARBA" id="ARBA00022491"/>
    </source>
</evidence>
<dbReference type="InterPro" id="IPR002481">
    <property type="entry name" value="FUR"/>
</dbReference>
<feature type="binding site" evidence="7">
    <location>
        <position position="147"/>
    </location>
    <ligand>
        <name>Zn(2+)</name>
        <dbReference type="ChEBI" id="CHEBI:29105"/>
    </ligand>
</feature>
<evidence type="ECO:0000313" key="9">
    <source>
        <dbReference type="Proteomes" id="UP000006178"/>
    </source>
</evidence>
<dbReference type="PANTHER" id="PTHR33202">
    <property type="entry name" value="ZINC UPTAKE REGULATION PROTEIN"/>
    <property type="match status" value="1"/>
</dbReference>
<feature type="binding site" evidence="7">
    <location>
        <position position="104"/>
    </location>
    <ligand>
        <name>Zn(2+)</name>
        <dbReference type="ChEBI" id="CHEBI:29105"/>
    </ligand>
</feature>
<proteinExistence type="inferred from homology"/>
<feature type="binding site" evidence="7">
    <location>
        <position position="144"/>
    </location>
    <ligand>
        <name>Zn(2+)</name>
        <dbReference type="ChEBI" id="CHEBI:29105"/>
    </ligand>
</feature>
<comment type="cofactor">
    <cofactor evidence="7">
        <name>Zn(2+)</name>
        <dbReference type="ChEBI" id="CHEBI:29105"/>
    </cofactor>
    <text evidence="7">Binds 1 zinc ion per subunit.</text>
</comment>
<evidence type="ECO:0000313" key="8">
    <source>
        <dbReference type="EMBL" id="AFK87369.1"/>
    </source>
</evidence>
<keyword evidence="6" id="KW-0804">Transcription</keyword>
<dbReference type="CDD" id="cd07153">
    <property type="entry name" value="Fur_like"/>
    <property type="match status" value="1"/>
</dbReference>
<dbReference type="STRING" id="1094508.Tsac_2367"/>
<keyword evidence="3 7" id="KW-0862">Zinc</keyword>
<dbReference type="PANTHER" id="PTHR33202:SF7">
    <property type="entry name" value="FERRIC UPTAKE REGULATION PROTEIN"/>
    <property type="match status" value="1"/>
</dbReference>
<dbReference type="GO" id="GO:0045892">
    <property type="term" value="P:negative regulation of DNA-templated transcription"/>
    <property type="evidence" value="ECO:0007669"/>
    <property type="project" value="TreeGrafter"/>
</dbReference>
<keyword evidence="9" id="KW-1185">Reference proteome</keyword>
<name>I3VXX4_THESW</name>
<accession>I3VXX4</accession>
<reference evidence="8 9" key="1">
    <citation type="journal article" date="2014" name="Appl. Environ. Microbiol.">
        <title>Profile of Secreted Hydrolases, Associated Proteins, and SlpA in Thermoanaerobacterium saccharolyticum during the Degradation of Hemicellulose.</title>
        <authorList>
            <person name="Currie D.H."/>
            <person name="Guss A.M."/>
            <person name="Herring C.D."/>
            <person name="Giannone R.J."/>
            <person name="Johnson C.M."/>
            <person name="Lankford P.K."/>
            <person name="Brown S.D."/>
            <person name="Hettich R.L."/>
            <person name="Lynd L.R."/>
        </authorList>
    </citation>
    <scope>NUCLEOTIDE SEQUENCE [LARGE SCALE GENOMIC DNA]</scope>
    <source>
        <strain evidence="9">DSM 8691 / JW/SL-YS485</strain>
    </source>
</reference>
<sequence length="153" mass="17876">MVIKLENVSLQSLIDFLKKTGVKITLTRFILLKTFTDNPDVHFDFNRLLKIVKKEDPNYGVATLYRNLNMLVKKNIISVNTINNVKYYEIITPQKGNIHIHLICKYCNNVEEYLGYEVMQFLNLVKNKYGFDINYGSINAYGICKKCKQKVQE</sequence>
<dbReference type="GO" id="GO:0008270">
    <property type="term" value="F:zinc ion binding"/>
    <property type="evidence" value="ECO:0007669"/>
    <property type="project" value="TreeGrafter"/>
</dbReference>
<dbReference type="GO" id="GO:0000976">
    <property type="term" value="F:transcription cis-regulatory region binding"/>
    <property type="evidence" value="ECO:0007669"/>
    <property type="project" value="TreeGrafter"/>
</dbReference>
<dbReference type="BioCyc" id="TSAC1094508:GLMA-2399-MONOMER"/>
<dbReference type="InterPro" id="IPR043135">
    <property type="entry name" value="Fur_C"/>
</dbReference>
<evidence type="ECO:0000256" key="3">
    <source>
        <dbReference type="ARBA" id="ARBA00022833"/>
    </source>
</evidence>
<evidence type="ECO:0000256" key="6">
    <source>
        <dbReference type="ARBA" id="ARBA00023163"/>
    </source>
</evidence>
<keyword evidence="2" id="KW-0678">Repressor</keyword>
<evidence type="ECO:0000256" key="1">
    <source>
        <dbReference type="ARBA" id="ARBA00007957"/>
    </source>
</evidence>
<dbReference type="Gene3D" id="3.30.1490.190">
    <property type="match status" value="1"/>
</dbReference>
<dbReference type="Pfam" id="PF01475">
    <property type="entry name" value="FUR"/>
    <property type="match status" value="1"/>
</dbReference>
<evidence type="ECO:0000256" key="5">
    <source>
        <dbReference type="ARBA" id="ARBA00023125"/>
    </source>
</evidence>
<keyword evidence="4" id="KW-0805">Transcription regulation</keyword>
<organism evidence="8 9">
    <name type="scientific">Thermoanaerobacterium saccharolyticum (strain DSM 8691 / JW/SL-YS485)</name>
    <dbReference type="NCBI Taxonomy" id="1094508"/>
    <lineage>
        <taxon>Bacteria</taxon>
        <taxon>Bacillati</taxon>
        <taxon>Bacillota</taxon>
        <taxon>Clostridia</taxon>
        <taxon>Thermoanaerobacterales</taxon>
        <taxon>Thermoanaerobacteraceae</taxon>
        <taxon>Thermoanaerobacterium</taxon>
    </lineage>
</organism>
<comment type="similarity">
    <text evidence="1">Belongs to the Fur family.</text>
</comment>
<dbReference type="eggNOG" id="COG0735">
    <property type="taxonomic scope" value="Bacteria"/>
</dbReference>
<dbReference type="KEGG" id="tsh:Tsac_2367"/>
<dbReference type="AlphaFoldDB" id="I3VXX4"/>
<dbReference type="PATRIC" id="fig|1094508.3.peg.2398"/>
<dbReference type="GO" id="GO:1900376">
    <property type="term" value="P:regulation of secondary metabolite biosynthetic process"/>
    <property type="evidence" value="ECO:0007669"/>
    <property type="project" value="TreeGrafter"/>
</dbReference>
<protein>
    <submittedName>
        <fullName evidence="8">Ferric uptake regulator, Fur family</fullName>
    </submittedName>
</protein>
<evidence type="ECO:0000256" key="4">
    <source>
        <dbReference type="ARBA" id="ARBA00023015"/>
    </source>
</evidence>
<dbReference type="GO" id="GO:0003700">
    <property type="term" value="F:DNA-binding transcription factor activity"/>
    <property type="evidence" value="ECO:0007669"/>
    <property type="project" value="InterPro"/>
</dbReference>
<evidence type="ECO:0000256" key="7">
    <source>
        <dbReference type="PIRSR" id="PIRSR602481-1"/>
    </source>
</evidence>
<dbReference type="EMBL" id="CP003184">
    <property type="protein sequence ID" value="AFK87369.1"/>
    <property type="molecule type" value="Genomic_DNA"/>
</dbReference>